<dbReference type="UniPathway" id="UPA00640">
    <property type="reaction ID" value="UER00692"/>
</dbReference>
<dbReference type="CDD" id="cd00980">
    <property type="entry name" value="FwdC/FmdC"/>
    <property type="match status" value="1"/>
</dbReference>
<comment type="catalytic activity">
    <reaction evidence="3">
        <text>N-formylmethanofuran + 2 oxidized [2Fe-2S]-[ferredoxin] + H2O = methanofuran + 2 reduced [2Fe-2S]-[ferredoxin] + CO2 + H(+)</text>
        <dbReference type="Rhea" id="RHEA:19841"/>
        <dbReference type="Rhea" id="RHEA-COMP:10000"/>
        <dbReference type="Rhea" id="RHEA-COMP:10001"/>
        <dbReference type="ChEBI" id="CHEBI:15377"/>
        <dbReference type="ChEBI" id="CHEBI:15378"/>
        <dbReference type="ChEBI" id="CHEBI:16526"/>
        <dbReference type="ChEBI" id="CHEBI:33737"/>
        <dbReference type="ChEBI" id="CHEBI:33738"/>
        <dbReference type="ChEBI" id="CHEBI:57727"/>
        <dbReference type="ChEBI" id="CHEBI:58151"/>
        <dbReference type="EC" id="1.2.7.12"/>
    </reaction>
</comment>
<evidence type="ECO:0000256" key="3">
    <source>
        <dbReference type="ARBA" id="ARBA00048228"/>
    </source>
</evidence>
<dbReference type="SUPFAM" id="SSF69336">
    <property type="entry name" value="Alpha subunit of glutamate synthase, C-terminal domain"/>
    <property type="match status" value="1"/>
</dbReference>
<protein>
    <recommendedName>
        <fullName evidence="2">formylmethanofuran dehydrogenase</fullName>
        <ecNumber evidence="2">1.2.7.12</ecNumber>
    </recommendedName>
</protein>
<dbReference type="GO" id="GO:0018493">
    <property type="term" value="F:formylmethanofuran dehydrogenase activity"/>
    <property type="evidence" value="ECO:0007669"/>
    <property type="project" value="UniProtKB-EC"/>
</dbReference>
<dbReference type="RefSeq" id="WP_048194103.1">
    <property type="nucleotide sequence ID" value="NZ_CAAGSM010000003.1"/>
</dbReference>
<dbReference type="GO" id="GO:0019386">
    <property type="term" value="P:methanogenesis, from carbon dioxide"/>
    <property type="evidence" value="ECO:0007669"/>
    <property type="project" value="UniProtKB-UniPathway"/>
</dbReference>
<accession>A0A099T3S9</accession>
<dbReference type="Gene3D" id="2.160.20.60">
    <property type="entry name" value="Glutamate synthase, alpha subunit, C-terminal domain"/>
    <property type="match status" value="1"/>
</dbReference>
<dbReference type="Proteomes" id="UP000029859">
    <property type="component" value="Unassembled WGS sequence"/>
</dbReference>
<dbReference type="OrthoDB" id="106216at2157"/>
<reference evidence="4 5" key="1">
    <citation type="submission" date="2014-09" db="EMBL/GenBank/DDBJ databases">
        <title>Draft genome sequence of an obligately methylotrophic methanogen, Methanococcoides methylutens, isolated from marine sediment.</title>
        <authorList>
            <person name="Guan Y."/>
            <person name="Ngugi D.K."/>
            <person name="Blom J."/>
            <person name="Ali S."/>
            <person name="Ferry J.G."/>
            <person name="Stingl U."/>
        </authorList>
    </citation>
    <scope>NUCLEOTIDE SEQUENCE [LARGE SCALE GENOMIC DNA]</scope>
    <source>
        <strain evidence="4 5">DSM 2657</strain>
    </source>
</reference>
<evidence type="ECO:0000256" key="1">
    <source>
        <dbReference type="ARBA" id="ARBA00004830"/>
    </source>
</evidence>
<evidence type="ECO:0000256" key="2">
    <source>
        <dbReference type="ARBA" id="ARBA00012692"/>
    </source>
</evidence>
<sequence>MAEVILTVNTEIGIKVEADVITPDTFAGKNKSEIESLQVWQGPKQFPLSAFFDVEGDAGSSAEDTSIVVKGDTSRVKRIGEKMTAGKITVEGSVSMHVGSQMEGGELLVKGDADSWAGMEMKGGLLHIEGNAKDHVGCAYRGKWVGMSGGRIVVDGNVSNNLGGGISGGEIVVGGNVGHYCGIRQNGGLIAVKGNAIRAVAAEMTAGTMVVNGTIERFSPGFEYVTNESDLKFDDIECPGNFKKFLGDNAITKRPKGTLYVNQAANMDL</sequence>
<dbReference type="PANTHER" id="PTHR39673:SF5">
    <property type="entry name" value="TUNGSTEN-CONTAINING FORMYLMETHANOFURAN DEHYDROGENASE 2 SUBUNIT C"/>
    <property type="match status" value="1"/>
</dbReference>
<comment type="pathway">
    <text evidence="1">One-carbon metabolism; methanogenesis from CO(2); 5,10-methenyl-5,6,7,8-tetrahydromethanopterin from CO(2): step 1/3.</text>
</comment>
<proteinExistence type="predicted"/>
<dbReference type="GO" id="GO:0046914">
    <property type="term" value="F:transition metal ion binding"/>
    <property type="evidence" value="ECO:0007669"/>
    <property type="project" value="InterPro"/>
</dbReference>
<dbReference type="EC" id="1.2.7.12" evidence="2"/>
<dbReference type="NCBIfam" id="TIGR03122">
    <property type="entry name" value="one_C_dehyd_C"/>
    <property type="match status" value="1"/>
</dbReference>
<dbReference type="EMBL" id="JRHO01000010">
    <property type="protein sequence ID" value="KGK98886.1"/>
    <property type="molecule type" value="Genomic_DNA"/>
</dbReference>
<gene>
    <name evidence="4" type="ORF">LI82_06235</name>
</gene>
<organism evidence="4 5">
    <name type="scientific">Methanococcoides methylutens</name>
    <dbReference type="NCBI Taxonomy" id="2226"/>
    <lineage>
        <taxon>Archaea</taxon>
        <taxon>Methanobacteriati</taxon>
        <taxon>Methanobacteriota</taxon>
        <taxon>Stenosarchaea group</taxon>
        <taxon>Methanomicrobia</taxon>
        <taxon>Methanosarcinales</taxon>
        <taxon>Methanosarcinaceae</taxon>
        <taxon>Methanococcoides</taxon>
    </lineage>
</organism>
<evidence type="ECO:0000313" key="4">
    <source>
        <dbReference type="EMBL" id="KGK98886.1"/>
    </source>
</evidence>
<comment type="caution">
    <text evidence="4">The sequence shown here is derived from an EMBL/GenBank/DDBJ whole genome shotgun (WGS) entry which is preliminary data.</text>
</comment>
<dbReference type="InterPro" id="IPR017550">
    <property type="entry name" value="Formylmethanofuran_DH_suC"/>
</dbReference>
<evidence type="ECO:0000313" key="5">
    <source>
        <dbReference type="Proteomes" id="UP000029859"/>
    </source>
</evidence>
<dbReference type="AlphaFoldDB" id="A0A099T3S9"/>
<dbReference type="InterPro" id="IPR036485">
    <property type="entry name" value="Glu_synth_asu_C_sf"/>
</dbReference>
<name>A0A099T3S9_METMT</name>
<keyword evidence="5" id="KW-1185">Reference proteome</keyword>
<dbReference type="PANTHER" id="PTHR39673">
    <property type="entry name" value="TUNGSTEN FORMYLMETHANOFURAN DEHYDROGENASE, SUBUNIT C (FWDC)"/>
    <property type="match status" value="1"/>
</dbReference>